<dbReference type="SUPFAM" id="SSF53850">
    <property type="entry name" value="Periplasmic binding protein-like II"/>
    <property type="match status" value="1"/>
</dbReference>
<keyword evidence="4" id="KW-0804">Transcription</keyword>
<comment type="similarity">
    <text evidence="1">Belongs to the LysR transcriptional regulatory family.</text>
</comment>
<evidence type="ECO:0000256" key="4">
    <source>
        <dbReference type="ARBA" id="ARBA00023163"/>
    </source>
</evidence>
<keyword evidence="2" id="KW-0805">Transcription regulation</keyword>
<dbReference type="PANTHER" id="PTHR30537:SF5">
    <property type="entry name" value="HTH-TYPE TRANSCRIPTIONAL ACTIVATOR TTDR-RELATED"/>
    <property type="match status" value="1"/>
</dbReference>
<proteinExistence type="inferred from homology"/>
<dbReference type="InterPro" id="IPR000847">
    <property type="entry name" value="LysR_HTH_N"/>
</dbReference>
<dbReference type="EMBL" id="JAQZSM010000002">
    <property type="protein sequence ID" value="MDD7969953.1"/>
    <property type="molecule type" value="Genomic_DNA"/>
</dbReference>
<reference evidence="6" key="1">
    <citation type="submission" date="2023-02" db="EMBL/GenBank/DDBJ databases">
        <title>Description of Roseinatronobacter alkalisoli sp. nov., an alkaliphilic bacerium isolated from soda soil.</title>
        <authorList>
            <person name="Wei W."/>
        </authorList>
    </citation>
    <scope>NUCLEOTIDE SEQUENCE</scope>
    <source>
        <strain evidence="6">HJB301</strain>
    </source>
</reference>
<sequence>MEKLNLNSLRVFATAARHGNFQRAAEMLHISNGAVSQRIKQLEADLGVVLFDRKPRGVALTEKGRTYYSAVQEALSILAVATSDLGQSSRQIRLHIGASSAAKWLMPRMSAFNARFPEISLETEIHDTMLERNLGRNEIALWPARAPVHNSAHHVQCLCELQLVAVCSPDFLRPDWPVDTQALLAFPLLQDAHRRWERLVERTGYDGGHSILNFGRSALALDAAIQSHGVAIAPTFMIEADVRARRLVEIWRNPDPSGEYFFLSWPKQYAHENPLRQTVTWILSEFGIDTAADT</sequence>
<dbReference type="PROSITE" id="PS50931">
    <property type="entry name" value="HTH_LYSR"/>
    <property type="match status" value="1"/>
</dbReference>
<dbReference type="SUPFAM" id="SSF46785">
    <property type="entry name" value="Winged helix' DNA-binding domain"/>
    <property type="match status" value="1"/>
</dbReference>
<dbReference type="InterPro" id="IPR058163">
    <property type="entry name" value="LysR-type_TF_proteobact-type"/>
</dbReference>
<dbReference type="Pfam" id="PF00126">
    <property type="entry name" value="HTH_1"/>
    <property type="match status" value="1"/>
</dbReference>
<evidence type="ECO:0000259" key="5">
    <source>
        <dbReference type="PROSITE" id="PS50931"/>
    </source>
</evidence>
<keyword evidence="7" id="KW-1185">Reference proteome</keyword>
<keyword evidence="3" id="KW-0238">DNA-binding</keyword>
<dbReference type="InterPro" id="IPR036388">
    <property type="entry name" value="WH-like_DNA-bd_sf"/>
</dbReference>
<evidence type="ECO:0000313" key="7">
    <source>
        <dbReference type="Proteomes" id="UP001431784"/>
    </source>
</evidence>
<dbReference type="RefSeq" id="WP_274350504.1">
    <property type="nucleotide sequence ID" value="NZ_JAQZSM010000002.1"/>
</dbReference>
<dbReference type="Gene3D" id="3.40.190.10">
    <property type="entry name" value="Periplasmic binding protein-like II"/>
    <property type="match status" value="2"/>
</dbReference>
<evidence type="ECO:0000256" key="2">
    <source>
        <dbReference type="ARBA" id="ARBA00023015"/>
    </source>
</evidence>
<protein>
    <submittedName>
        <fullName evidence="6">LysR substrate-binding domain-containing protein</fullName>
    </submittedName>
</protein>
<comment type="caution">
    <text evidence="6">The sequence shown here is derived from an EMBL/GenBank/DDBJ whole genome shotgun (WGS) entry which is preliminary data.</text>
</comment>
<dbReference type="InterPro" id="IPR036390">
    <property type="entry name" value="WH_DNA-bd_sf"/>
</dbReference>
<evidence type="ECO:0000256" key="3">
    <source>
        <dbReference type="ARBA" id="ARBA00023125"/>
    </source>
</evidence>
<organism evidence="6 7">
    <name type="scientific">Roseinatronobacter alkalisoli</name>
    <dbReference type="NCBI Taxonomy" id="3028235"/>
    <lineage>
        <taxon>Bacteria</taxon>
        <taxon>Pseudomonadati</taxon>
        <taxon>Pseudomonadota</taxon>
        <taxon>Alphaproteobacteria</taxon>
        <taxon>Rhodobacterales</taxon>
        <taxon>Paracoccaceae</taxon>
        <taxon>Roseinatronobacter</taxon>
    </lineage>
</organism>
<name>A0ABT5T4A8_9RHOB</name>
<dbReference type="PRINTS" id="PR00039">
    <property type="entry name" value="HTHLYSR"/>
</dbReference>
<dbReference type="InterPro" id="IPR005119">
    <property type="entry name" value="LysR_subst-bd"/>
</dbReference>
<dbReference type="Gene3D" id="1.10.10.10">
    <property type="entry name" value="Winged helix-like DNA-binding domain superfamily/Winged helix DNA-binding domain"/>
    <property type="match status" value="1"/>
</dbReference>
<dbReference type="PANTHER" id="PTHR30537">
    <property type="entry name" value="HTH-TYPE TRANSCRIPTIONAL REGULATOR"/>
    <property type="match status" value="1"/>
</dbReference>
<dbReference type="Pfam" id="PF03466">
    <property type="entry name" value="LysR_substrate"/>
    <property type="match status" value="1"/>
</dbReference>
<evidence type="ECO:0000313" key="6">
    <source>
        <dbReference type="EMBL" id="MDD7969953.1"/>
    </source>
</evidence>
<dbReference type="Proteomes" id="UP001431784">
    <property type="component" value="Unassembled WGS sequence"/>
</dbReference>
<feature type="domain" description="HTH lysR-type" evidence="5">
    <location>
        <begin position="4"/>
        <end position="61"/>
    </location>
</feature>
<accession>A0ABT5T4A8</accession>
<evidence type="ECO:0000256" key="1">
    <source>
        <dbReference type="ARBA" id="ARBA00009437"/>
    </source>
</evidence>
<gene>
    <name evidence="6" type="ORF">PUT78_02480</name>
</gene>